<evidence type="ECO:0000313" key="3">
    <source>
        <dbReference type="Proteomes" id="UP000325684"/>
    </source>
</evidence>
<comment type="caution">
    <text evidence="2">The sequence shown here is derived from an EMBL/GenBank/DDBJ whole genome shotgun (WGS) entry which is preliminary data.</text>
</comment>
<dbReference type="EMBL" id="VCMV01000050">
    <property type="protein sequence ID" value="KAB0264999.1"/>
    <property type="molecule type" value="Genomic_DNA"/>
</dbReference>
<keyword evidence="1" id="KW-1133">Transmembrane helix</keyword>
<keyword evidence="3" id="KW-1185">Reference proteome</keyword>
<evidence type="ECO:0000313" key="2">
    <source>
        <dbReference type="EMBL" id="KAB0264999.1"/>
    </source>
</evidence>
<name>A0A5N3P5K7_9HYPH</name>
<dbReference type="AlphaFoldDB" id="A0A5N3P5K7"/>
<organism evidence="2 3">
    <name type="scientific">Microvirga brassicacearum</name>
    <dbReference type="NCBI Taxonomy" id="2580413"/>
    <lineage>
        <taxon>Bacteria</taxon>
        <taxon>Pseudomonadati</taxon>
        <taxon>Pseudomonadota</taxon>
        <taxon>Alphaproteobacteria</taxon>
        <taxon>Hyphomicrobiales</taxon>
        <taxon>Methylobacteriaceae</taxon>
        <taxon>Microvirga</taxon>
    </lineage>
</organism>
<sequence>MPTSSSSARWFRCSRFSVDAAIGHAMIWGNDPYWTYWVTDTLLMATVFGLGTALLGTGLARGALITAVHILLLTTITGRCRPSGSRRNPSGSISNTPG</sequence>
<keyword evidence="1" id="KW-0812">Transmembrane</keyword>
<keyword evidence="1" id="KW-0472">Membrane</keyword>
<feature type="transmembrane region" description="Helical" evidence="1">
    <location>
        <begin position="42"/>
        <end position="73"/>
    </location>
</feature>
<accession>A0A5N3P5K7</accession>
<reference evidence="2 3" key="1">
    <citation type="journal article" date="2019" name="Microorganisms">
        <title>Genome Insights into the Novel Species Microvirga brassicacearum, a Rapeseed Endophyte with Biotechnological Potential.</title>
        <authorList>
            <person name="Jimenez-Gomez A."/>
            <person name="Saati-Santamaria Z."/>
            <person name="Igual J.M."/>
            <person name="Rivas R."/>
            <person name="Mateos P.F."/>
            <person name="Garcia-Fraile P."/>
        </authorList>
    </citation>
    <scope>NUCLEOTIDE SEQUENCE [LARGE SCALE GENOMIC DNA]</scope>
    <source>
        <strain evidence="2 3">CDVBN77</strain>
    </source>
</reference>
<proteinExistence type="predicted"/>
<dbReference type="Proteomes" id="UP000325684">
    <property type="component" value="Unassembled WGS sequence"/>
</dbReference>
<evidence type="ECO:0000256" key="1">
    <source>
        <dbReference type="SAM" id="Phobius"/>
    </source>
</evidence>
<protein>
    <submittedName>
        <fullName evidence="2">Uncharacterized protein</fullName>
    </submittedName>
</protein>
<gene>
    <name evidence="2" type="ORF">FEZ63_20535</name>
</gene>